<dbReference type="KEGG" id="lhf:JCM16775_1336"/>
<dbReference type="InterPro" id="IPR007712">
    <property type="entry name" value="RelE/ParE_toxin"/>
</dbReference>
<sequence length="110" mass="12840">MESKYSYQFTKSAKNDLEQILHYIKIDLGKPTAAFSFMNKFQEAVSNIQLFPNSCPKVINKFLSESIIIRKKLISNYVLYYSVNDNLKSIIILRIVFSHRDIDSILKNEN</sequence>
<dbReference type="EMBL" id="AP019823">
    <property type="protein sequence ID" value="BBM38627.1"/>
    <property type="molecule type" value="Genomic_DNA"/>
</dbReference>
<evidence type="ECO:0000313" key="2">
    <source>
        <dbReference type="EMBL" id="BBM38627.1"/>
    </source>
</evidence>
<gene>
    <name evidence="2" type="ORF">JCM16775_1336</name>
</gene>
<reference evidence="2 3" key="1">
    <citation type="submission" date="2019-07" db="EMBL/GenBank/DDBJ databases">
        <title>Complete Genome Sequence of Leptotrichia hofstadii Strain JCM16775.</title>
        <authorList>
            <person name="Watanabe S."/>
            <person name="Cui L."/>
        </authorList>
    </citation>
    <scope>NUCLEOTIDE SEQUENCE [LARGE SCALE GENOMIC DNA]</scope>
    <source>
        <strain evidence="2 3">JCM16775</strain>
    </source>
</reference>
<keyword evidence="1" id="KW-1277">Toxin-antitoxin system</keyword>
<accession>A0A510JHA0</accession>
<dbReference type="InterPro" id="IPR035093">
    <property type="entry name" value="RelE/ParE_toxin_dom_sf"/>
</dbReference>
<dbReference type="RefSeq" id="WP_026746276.1">
    <property type="nucleotide sequence ID" value="NZ_AP019823.1"/>
</dbReference>
<organism evidence="2 3">
    <name type="scientific">Leptotrichia hofstadii</name>
    <dbReference type="NCBI Taxonomy" id="157688"/>
    <lineage>
        <taxon>Bacteria</taxon>
        <taxon>Fusobacteriati</taxon>
        <taxon>Fusobacteriota</taxon>
        <taxon>Fusobacteriia</taxon>
        <taxon>Fusobacteriales</taxon>
        <taxon>Leptotrichiaceae</taxon>
        <taxon>Leptotrichia</taxon>
    </lineage>
</organism>
<evidence type="ECO:0000256" key="1">
    <source>
        <dbReference type="ARBA" id="ARBA00022649"/>
    </source>
</evidence>
<dbReference type="Proteomes" id="UP000321892">
    <property type="component" value="Chromosome"/>
</dbReference>
<evidence type="ECO:0000313" key="3">
    <source>
        <dbReference type="Proteomes" id="UP000321892"/>
    </source>
</evidence>
<dbReference type="OrthoDB" id="3268478at2"/>
<proteinExistence type="predicted"/>
<dbReference type="Pfam" id="PF05016">
    <property type="entry name" value="ParE_toxin"/>
    <property type="match status" value="1"/>
</dbReference>
<protein>
    <submittedName>
        <fullName evidence="2">Plasmid stabilization system</fullName>
    </submittedName>
</protein>
<dbReference type="AlphaFoldDB" id="A0A510JHA0"/>
<keyword evidence="3" id="KW-1185">Reference proteome</keyword>
<name>A0A510JHA0_9FUSO</name>
<dbReference type="Gene3D" id="3.30.2310.20">
    <property type="entry name" value="RelE-like"/>
    <property type="match status" value="1"/>
</dbReference>